<evidence type="ECO:0000256" key="9">
    <source>
        <dbReference type="SAM" id="MobiDB-lite"/>
    </source>
</evidence>
<feature type="domain" description="PAC" evidence="13">
    <location>
        <begin position="428"/>
        <end position="488"/>
    </location>
</feature>
<reference evidence="14 15" key="1">
    <citation type="journal article" date="2014" name="Nat. Commun.">
        <title>Klebsormidium flaccidum genome reveals primary factors for plant terrestrial adaptation.</title>
        <authorList>
            <person name="Hori K."/>
            <person name="Maruyama F."/>
            <person name="Fujisawa T."/>
            <person name="Togashi T."/>
            <person name="Yamamoto N."/>
            <person name="Seo M."/>
            <person name="Sato S."/>
            <person name="Yamada T."/>
            <person name="Mori H."/>
            <person name="Tajima N."/>
            <person name="Moriyama T."/>
            <person name="Ikeuchi M."/>
            <person name="Watanabe M."/>
            <person name="Wada H."/>
            <person name="Kobayashi K."/>
            <person name="Saito M."/>
            <person name="Masuda T."/>
            <person name="Sasaki-Sekimoto Y."/>
            <person name="Mashiguchi K."/>
            <person name="Awai K."/>
            <person name="Shimojima M."/>
            <person name="Masuda S."/>
            <person name="Iwai M."/>
            <person name="Nobusawa T."/>
            <person name="Narise T."/>
            <person name="Kondo S."/>
            <person name="Saito H."/>
            <person name="Sato R."/>
            <person name="Murakawa M."/>
            <person name="Ihara Y."/>
            <person name="Oshima-Yamada Y."/>
            <person name="Ohtaka K."/>
            <person name="Satoh M."/>
            <person name="Sonobe K."/>
            <person name="Ishii M."/>
            <person name="Ohtani R."/>
            <person name="Kanamori-Sato M."/>
            <person name="Honoki R."/>
            <person name="Miyazaki D."/>
            <person name="Mochizuki H."/>
            <person name="Umetsu J."/>
            <person name="Higashi K."/>
            <person name="Shibata D."/>
            <person name="Kamiya Y."/>
            <person name="Sato N."/>
            <person name="Nakamura Y."/>
            <person name="Tabata S."/>
            <person name="Ida S."/>
            <person name="Kurokawa K."/>
            <person name="Ohta H."/>
        </authorList>
    </citation>
    <scope>NUCLEOTIDE SEQUENCE [LARGE SCALE GENOMIC DNA]</scope>
    <source>
        <strain evidence="14 15">NIES-2285</strain>
    </source>
</reference>
<dbReference type="SUPFAM" id="SSF55785">
    <property type="entry name" value="PYP-like sensor domain (PAS domain)"/>
    <property type="match status" value="1"/>
</dbReference>
<feature type="compositionally biased region" description="Polar residues" evidence="9">
    <location>
        <begin position="104"/>
        <end position="117"/>
    </location>
</feature>
<evidence type="ECO:0000259" key="10">
    <source>
        <dbReference type="PROSITE" id="PS50109"/>
    </source>
</evidence>
<dbReference type="SMART" id="SM00387">
    <property type="entry name" value="HATPase_c"/>
    <property type="match status" value="1"/>
</dbReference>
<dbReference type="GO" id="GO:0005886">
    <property type="term" value="C:plasma membrane"/>
    <property type="evidence" value="ECO:0000318"/>
    <property type="project" value="GO_Central"/>
</dbReference>
<dbReference type="PROSITE" id="PS50109">
    <property type="entry name" value="HIS_KIN"/>
    <property type="match status" value="1"/>
</dbReference>
<dbReference type="CDD" id="cd16922">
    <property type="entry name" value="HATPase_EvgS-ArcB-TorS-like"/>
    <property type="match status" value="1"/>
</dbReference>
<dbReference type="InterPro" id="IPR011006">
    <property type="entry name" value="CheY-like_superfamily"/>
</dbReference>
<sequence length="1157" mass="127182">MGCAASIPVVPYNMQDGLFGQSAKLRAGQDLTNDLLDQPRSAGVEGKAKRPNTMDPSLLQADGAADKVSRQGSCSSLMPLLQSPKKPLVHQAELANPLPRGPTLENNSQNHFSLQQPREQDSSGCVPMQEAESTAELLPGLQTRDPRDGINDAVYPDNLYPLRPGPDAPFSPKGAPIPNDEAFRLSVLHSYNILDTAPEARFDRLTALASMIFKTPVALVSLVDSERQWFKSDHGLGCCATSREDSFCAFTLLPSRDPCLIVRDATKDNRFSKNNLVIGPPHIRFYAGAPLVTQGSYILGSLCVIDFKPREFTDQDRDLLISLAQLVVMEIEKHTKALELQRLQAERFEEDKKGLLQAIDAFSEGLVLWDASEAAQPIVFVNEGWEAITGYKIDEVIGLSNSSLLMGPLTEQCMSDQLDRACNEATECSVEVLHYRKDGTPFWNWMRIRPVESKSEMFGGGNGANHRYFFGVLSDCTVRKEKELELERRRLKEVEAEATIRAKRSFVTNVSHEIRTPMNAIIACSQLLQDSSDLNESQRELAQMINGSGRQLLSLINDILDYSKLDARKMDLSPREFNLWGCIDFCMEMLVLKCENKGLDLSYSLDESVPDWIWADEVRVRQVITNLLSNAAKFTEEGGQIEVTVSARAGRRRAVSNGGFTGAGEPPPHAGHALPVHEITVSVRDTGVGIPKAFQNVLFEAFTQCDNTRTRKYEGTGLGLAISKELVERMGGRMWVDSTEGVGSTFFFSIHVHGSLIETNGEPHLVAGSAAGRAATPLTGKRALLVGASKAFKRMAGSMLHSWGVEVEVVETPSQLRKKVGWFSGGALRQSSEAWAENSELTASDVTYLVEVTEAAATEGLSAPVAPHRTSVDGIARLSGDGMSSALGTRLEPLSRAFSLPSPVPARRAYDVVIVDTPMTSSHGEDDVMAHERAIELMQLGCACGERVPTVLLMAKHSTGQITFDSKMLERVTLLSRPVRINPFYAALLKLLVRESPISPITANNVHRTRVTAEDLPRDTSLRICIAEDNIINQRVLLKLLKSMGYAGVRTAVNGVRLLKLLEESPADLVLMDLQMPEMDGLEATRQIRSVYGEAERPIVVALTADVGPGIEQECRDAGMVSYLSKPIQKEELERLFAKCLHLKGHPQERMALKWLS</sequence>
<dbReference type="InterPro" id="IPR000014">
    <property type="entry name" value="PAS"/>
</dbReference>
<dbReference type="STRING" id="105231.A0A1Y1HVK0"/>
<dbReference type="Proteomes" id="UP000054558">
    <property type="component" value="Unassembled WGS sequence"/>
</dbReference>
<feature type="domain" description="PAS" evidence="12">
    <location>
        <begin position="351"/>
        <end position="425"/>
    </location>
</feature>
<feature type="region of interest" description="Disordered" evidence="9">
    <location>
        <begin position="96"/>
        <end position="124"/>
    </location>
</feature>
<dbReference type="SMART" id="SM00448">
    <property type="entry name" value="REC"/>
    <property type="match status" value="1"/>
</dbReference>
<name>A0A1Y1HVK0_KLENI</name>
<feature type="domain" description="Response regulatory" evidence="11">
    <location>
        <begin position="1023"/>
        <end position="1141"/>
    </location>
</feature>
<dbReference type="PANTHER" id="PTHR45339:SF1">
    <property type="entry name" value="HYBRID SIGNAL TRANSDUCTION HISTIDINE KINASE J"/>
    <property type="match status" value="1"/>
</dbReference>
<evidence type="ECO:0000256" key="7">
    <source>
        <dbReference type="ARBA" id="ARBA00023170"/>
    </source>
</evidence>
<dbReference type="InterPro" id="IPR003661">
    <property type="entry name" value="HisK_dim/P_dom"/>
</dbReference>
<evidence type="ECO:0000313" key="14">
    <source>
        <dbReference type="EMBL" id="GAQ79868.1"/>
    </source>
</evidence>
<dbReference type="InterPro" id="IPR029016">
    <property type="entry name" value="GAF-like_dom_sf"/>
</dbReference>
<gene>
    <name evidence="14" type="ORF">KFL_000400110</name>
</gene>
<dbReference type="FunFam" id="3.30.565.10:FF:000010">
    <property type="entry name" value="Sensor histidine kinase RcsC"/>
    <property type="match status" value="1"/>
</dbReference>
<dbReference type="Pfam" id="PF00072">
    <property type="entry name" value="Response_reg"/>
    <property type="match status" value="1"/>
</dbReference>
<keyword evidence="15" id="KW-1185">Reference proteome</keyword>
<accession>A0A1Y1HVK0</accession>
<feature type="region of interest" description="Disordered" evidence="9">
    <location>
        <begin position="35"/>
        <end position="56"/>
    </location>
</feature>
<dbReference type="SUPFAM" id="SSF55874">
    <property type="entry name" value="ATPase domain of HSP90 chaperone/DNA topoisomerase II/histidine kinase"/>
    <property type="match status" value="1"/>
</dbReference>
<dbReference type="Pfam" id="PF02518">
    <property type="entry name" value="HATPase_c"/>
    <property type="match status" value="1"/>
</dbReference>
<dbReference type="InterPro" id="IPR035965">
    <property type="entry name" value="PAS-like_dom_sf"/>
</dbReference>
<dbReference type="InterPro" id="IPR001789">
    <property type="entry name" value="Sig_transdc_resp-reg_receiver"/>
</dbReference>
<dbReference type="InterPro" id="IPR036097">
    <property type="entry name" value="HisK_dim/P_sf"/>
</dbReference>
<dbReference type="OMA" id="GHIYINI"/>
<dbReference type="SMART" id="SM00065">
    <property type="entry name" value="GAF"/>
    <property type="match status" value="1"/>
</dbReference>
<dbReference type="Pfam" id="PF00512">
    <property type="entry name" value="HisKA"/>
    <property type="match status" value="1"/>
</dbReference>
<dbReference type="InterPro" id="IPR036890">
    <property type="entry name" value="HATPase_C_sf"/>
</dbReference>
<dbReference type="SUPFAM" id="SSF47384">
    <property type="entry name" value="Homodimeric domain of signal transducing histidine kinase"/>
    <property type="match status" value="1"/>
</dbReference>
<dbReference type="CDD" id="cd17546">
    <property type="entry name" value="REC_hyHK_CKI1_RcsC-like"/>
    <property type="match status" value="1"/>
</dbReference>
<proteinExistence type="predicted"/>
<evidence type="ECO:0000256" key="8">
    <source>
        <dbReference type="PROSITE-ProRule" id="PRU00169"/>
    </source>
</evidence>
<dbReference type="InterPro" id="IPR003018">
    <property type="entry name" value="GAF"/>
</dbReference>
<evidence type="ECO:0000259" key="11">
    <source>
        <dbReference type="PROSITE" id="PS50110"/>
    </source>
</evidence>
<evidence type="ECO:0000256" key="6">
    <source>
        <dbReference type="ARBA" id="ARBA00023012"/>
    </source>
</evidence>
<evidence type="ECO:0000313" key="15">
    <source>
        <dbReference type="Proteomes" id="UP000054558"/>
    </source>
</evidence>
<dbReference type="PROSITE" id="PS50113">
    <property type="entry name" value="PAC"/>
    <property type="match status" value="1"/>
</dbReference>
<dbReference type="AlphaFoldDB" id="A0A1Y1HVK0"/>
<feature type="modified residue" description="4-aspartylphosphate" evidence="8">
    <location>
        <position position="1073"/>
    </location>
</feature>
<keyword evidence="1" id="KW-0600">Photoreceptor protein</keyword>
<dbReference type="PANTHER" id="PTHR45339">
    <property type="entry name" value="HYBRID SIGNAL TRANSDUCTION HISTIDINE KINASE J"/>
    <property type="match status" value="1"/>
</dbReference>
<dbReference type="InterPro" id="IPR005467">
    <property type="entry name" value="His_kinase_dom"/>
</dbReference>
<dbReference type="GO" id="GO:0009881">
    <property type="term" value="F:photoreceptor activity"/>
    <property type="evidence" value="ECO:0007669"/>
    <property type="project" value="UniProtKB-KW"/>
</dbReference>
<dbReference type="InterPro" id="IPR003594">
    <property type="entry name" value="HATPase_dom"/>
</dbReference>
<organism evidence="14 15">
    <name type="scientific">Klebsormidium nitens</name>
    <name type="common">Green alga</name>
    <name type="synonym">Ulothrix nitens</name>
    <dbReference type="NCBI Taxonomy" id="105231"/>
    <lineage>
        <taxon>Eukaryota</taxon>
        <taxon>Viridiplantae</taxon>
        <taxon>Streptophyta</taxon>
        <taxon>Klebsormidiophyceae</taxon>
        <taxon>Klebsormidiales</taxon>
        <taxon>Klebsormidiaceae</taxon>
        <taxon>Klebsormidium</taxon>
    </lineage>
</organism>
<dbReference type="Gene3D" id="3.30.565.10">
    <property type="entry name" value="Histidine kinase-like ATPase, C-terminal domain"/>
    <property type="match status" value="1"/>
</dbReference>
<dbReference type="SUPFAM" id="SSF52172">
    <property type="entry name" value="CheY-like"/>
    <property type="match status" value="1"/>
</dbReference>
<dbReference type="Pfam" id="PF13426">
    <property type="entry name" value="PAS_9"/>
    <property type="match status" value="1"/>
</dbReference>
<dbReference type="GO" id="GO:0009927">
    <property type="term" value="F:histidine phosphotransfer kinase activity"/>
    <property type="evidence" value="ECO:0000318"/>
    <property type="project" value="GO_Central"/>
</dbReference>
<dbReference type="GO" id="GO:0000160">
    <property type="term" value="P:phosphorelay signal transduction system"/>
    <property type="evidence" value="ECO:0000318"/>
    <property type="project" value="GO_Central"/>
</dbReference>
<evidence type="ECO:0000256" key="4">
    <source>
        <dbReference type="ARBA" id="ARBA00022679"/>
    </source>
</evidence>
<dbReference type="Pfam" id="PF01590">
    <property type="entry name" value="GAF"/>
    <property type="match status" value="1"/>
</dbReference>
<keyword evidence="2 8" id="KW-0597">Phosphoprotein</keyword>
<evidence type="ECO:0000256" key="1">
    <source>
        <dbReference type="ARBA" id="ARBA00022543"/>
    </source>
</evidence>
<keyword evidence="1" id="KW-0157">Chromophore</keyword>
<dbReference type="SMART" id="SM00388">
    <property type="entry name" value="HisKA"/>
    <property type="match status" value="1"/>
</dbReference>
<keyword evidence="7" id="KW-0675">Receptor</keyword>
<keyword evidence="4" id="KW-0808">Transferase</keyword>
<dbReference type="PRINTS" id="PR00344">
    <property type="entry name" value="BCTRLSENSOR"/>
</dbReference>
<keyword evidence="3" id="KW-0716">Sensory transduction</keyword>
<keyword evidence="6" id="KW-0902">Two-component regulatory system</keyword>
<evidence type="ECO:0000256" key="5">
    <source>
        <dbReference type="ARBA" id="ARBA00022777"/>
    </source>
</evidence>
<dbReference type="PROSITE" id="PS50110">
    <property type="entry name" value="RESPONSE_REGULATORY"/>
    <property type="match status" value="1"/>
</dbReference>
<keyword evidence="5 14" id="KW-0418">Kinase</keyword>
<dbReference type="InterPro" id="IPR004358">
    <property type="entry name" value="Sig_transdc_His_kin-like_C"/>
</dbReference>
<dbReference type="PROSITE" id="PS50112">
    <property type="entry name" value="PAS"/>
    <property type="match status" value="1"/>
</dbReference>
<dbReference type="Gene3D" id="3.30.450.40">
    <property type="match status" value="1"/>
</dbReference>
<evidence type="ECO:0000259" key="13">
    <source>
        <dbReference type="PROSITE" id="PS50113"/>
    </source>
</evidence>
<evidence type="ECO:0000256" key="3">
    <source>
        <dbReference type="ARBA" id="ARBA00022606"/>
    </source>
</evidence>
<evidence type="ECO:0000256" key="2">
    <source>
        <dbReference type="ARBA" id="ARBA00022553"/>
    </source>
</evidence>
<dbReference type="CDD" id="cd00130">
    <property type="entry name" value="PAS"/>
    <property type="match status" value="1"/>
</dbReference>
<evidence type="ECO:0000259" key="12">
    <source>
        <dbReference type="PROSITE" id="PS50112"/>
    </source>
</evidence>
<dbReference type="CDD" id="cd00082">
    <property type="entry name" value="HisKA"/>
    <property type="match status" value="1"/>
</dbReference>
<dbReference type="EMBL" id="DF236989">
    <property type="protein sequence ID" value="GAQ79868.1"/>
    <property type="molecule type" value="Genomic_DNA"/>
</dbReference>
<dbReference type="NCBIfam" id="TIGR00229">
    <property type="entry name" value="sensory_box"/>
    <property type="match status" value="1"/>
</dbReference>
<dbReference type="Gene3D" id="1.10.287.130">
    <property type="match status" value="1"/>
</dbReference>
<feature type="domain" description="Histidine kinase" evidence="10">
    <location>
        <begin position="509"/>
        <end position="754"/>
    </location>
</feature>
<dbReference type="GO" id="GO:0000155">
    <property type="term" value="F:phosphorelay sensor kinase activity"/>
    <property type="evidence" value="ECO:0000318"/>
    <property type="project" value="GO_Central"/>
</dbReference>
<dbReference type="InterPro" id="IPR000700">
    <property type="entry name" value="PAS-assoc_C"/>
</dbReference>
<dbReference type="Gene3D" id="3.40.50.2300">
    <property type="match status" value="1"/>
</dbReference>
<protein>
    <submittedName>
        <fullName evidence="14">Cell cycle sensor kinase and response regulator</fullName>
    </submittedName>
</protein>
<dbReference type="OrthoDB" id="539901at2759"/>
<dbReference type="Gene3D" id="3.30.450.20">
    <property type="entry name" value="PAS domain"/>
    <property type="match status" value="1"/>
</dbReference>
<dbReference type="SUPFAM" id="SSF55781">
    <property type="entry name" value="GAF domain-like"/>
    <property type="match status" value="1"/>
</dbReference>